<dbReference type="Proteomes" id="UP000184066">
    <property type="component" value="Unassembled WGS sequence"/>
</dbReference>
<accession>A0A1M7TUT9</accession>
<dbReference type="STRING" id="1189325.SAMN04488119_101483"/>
<proteinExistence type="predicted"/>
<dbReference type="OrthoDB" id="7355897at2"/>
<dbReference type="Pfam" id="PF20115">
    <property type="entry name" value="DUF6505"/>
    <property type="match status" value="1"/>
</dbReference>
<protein>
    <submittedName>
        <fullName evidence="1">Uncharacterized protein</fullName>
    </submittedName>
</protein>
<dbReference type="RefSeq" id="WP_072748135.1">
    <property type="nucleotide sequence ID" value="NZ_FOHL01000001.1"/>
</dbReference>
<dbReference type="EMBL" id="FRDL01000010">
    <property type="protein sequence ID" value="SHN74505.1"/>
    <property type="molecule type" value="Genomic_DNA"/>
</dbReference>
<reference evidence="1 2" key="1">
    <citation type="submission" date="2016-12" db="EMBL/GenBank/DDBJ databases">
        <authorList>
            <person name="Song W.-J."/>
            <person name="Kurnit D.M."/>
        </authorList>
    </citation>
    <scope>NUCLEOTIDE SEQUENCE [LARGE SCALE GENOMIC DNA]</scope>
    <source>
        <strain evidence="1 2">CGMCC 1.10808</strain>
    </source>
</reference>
<dbReference type="AlphaFoldDB" id="A0A1M7TUT9"/>
<name>A0A1M7TUT9_9RHOB</name>
<keyword evidence="2" id="KW-1185">Reference proteome</keyword>
<gene>
    <name evidence="1" type="ORF">SAMN05216200_11063</name>
</gene>
<evidence type="ECO:0000313" key="1">
    <source>
        <dbReference type="EMBL" id="SHN74505.1"/>
    </source>
</evidence>
<sequence>MSPDPTLKLARTLRLDDSDALVFERPAEPFEWAISGAFEFSNWTEADLAGKRRQAFANGWLGLESFGRATLVAVTAISPAEYDALIERLSAHFVERYGAPDLEAARGPAREELEHMRAMCEDQPDNAILTVSRELVPAGVKESFRVIPPREAGLESFAVHGG</sequence>
<evidence type="ECO:0000313" key="2">
    <source>
        <dbReference type="Proteomes" id="UP000184066"/>
    </source>
</evidence>
<organism evidence="1 2">
    <name type="scientific">Oceanicella actignis</name>
    <dbReference type="NCBI Taxonomy" id="1189325"/>
    <lineage>
        <taxon>Bacteria</taxon>
        <taxon>Pseudomonadati</taxon>
        <taxon>Pseudomonadota</taxon>
        <taxon>Alphaproteobacteria</taxon>
        <taxon>Rhodobacterales</taxon>
        <taxon>Paracoccaceae</taxon>
        <taxon>Oceanicella</taxon>
    </lineage>
</organism>
<dbReference type="InterPro" id="IPR045442">
    <property type="entry name" value="DUF6505"/>
</dbReference>